<comment type="caution">
    <text evidence="3">The sequence shown here is derived from an EMBL/GenBank/DDBJ whole genome shotgun (WGS) entry which is preliminary data.</text>
</comment>
<dbReference type="EMBL" id="BSUO01000001">
    <property type="protein sequence ID" value="GMA41494.1"/>
    <property type="molecule type" value="Genomic_DNA"/>
</dbReference>
<evidence type="ECO:0000256" key="2">
    <source>
        <dbReference type="ARBA" id="ARBA00022801"/>
    </source>
</evidence>
<reference evidence="4" key="1">
    <citation type="journal article" date="2019" name="Int. J. Syst. Evol. Microbiol.">
        <title>The Global Catalogue of Microorganisms (GCM) 10K type strain sequencing project: providing services to taxonomists for standard genome sequencing and annotation.</title>
        <authorList>
            <consortium name="The Broad Institute Genomics Platform"/>
            <consortium name="The Broad Institute Genome Sequencing Center for Infectious Disease"/>
            <person name="Wu L."/>
            <person name="Ma J."/>
        </authorList>
    </citation>
    <scope>NUCLEOTIDE SEQUENCE [LARGE SCALE GENOMIC DNA]</scope>
    <source>
        <strain evidence="4">NBRC 113072</strain>
    </source>
</reference>
<protein>
    <submittedName>
        <fullName evidence="3">N(G),N(G)-dimethylarginine dimethylaminohydrolase</fullName>
    </submittedName>
</protein>
<comment type="similarity">
    <text evidence="1">Belongs to the DDAH family.</text>
</comment>
<dbReference type="PANTHER" id="PTHR12737:SF9">
    <property type="entry name" value="DIMETHYLARGININASE"/>
    <property type="match status" value="1"/>
</dbReference>
<evidence type="ECO:0000313" key="4">
    <source>
        <dbReference type="Proteomes" id="UP001157126"/>
    </source>
</evidence>
<dbReference type="Proteomes" id="UP001157126">
    <property type="component" value="Unassembled WGS sequence"/>
</dbReference>
<dbReference type="InterPro" id="IPR033199">
    <property type="entry name" value="DDAH-like"/>
</dbReference>
<organism evidence="3 4">
    <name type="scientific">Mobilicoccus caccae</name>
    <dbReference type="NCBI Taxonomy" id="1859295"/>
    <lineage>
        <taxon>Bacteria</taxon>
        <taxon>Bacillati</taxon>
        <taxon>Actinomycetota</taxon>
        <taxon>Actinomycetes</taxon>
        <taxon>Micrococcales</taxon>
        <taxon>Dermatophilaceae</taxon>
        <taxon>Mobilicoccus</taxon>
    </lineage>
</organism>
<evidence type="ECO:0000313" key="3">
    <source>
        <dbReference type="EMBL" id="GMA41494.1"/>
    </source>
</evidence>
<gene>
    <name evidence="3" type="primary">ddaH_2</name>
    <name evidence="3" type="ORF">GCM10025883_35390</name>
</gene>
<sequence>MRPPEPGLGGAVVSLIDREPVDLERAMAQWRDVREAVSAAGWEVVVVEGHEGDPPCPDGVFVGDAAVSVGGRVILTRSAVESRRPERAAIRRTLASRHVRVVPIRRPGTVDGGDLVRVGDVVYVGVGVRTNRAGLAQVTRTLEASGLEVVPVPLHKSVQLNSGVTALPCGTVLGHPPLVDDPSVFEDFVPVPERGGAHAFPLGGGAVLVAASAPGSARTIADLGYEPVLVDISEFEKREGTMTCLLAPF</sequence>
<evidence type="ECO:0000256" key="1">
    <source>
        <dbReference type="ARBA" id="ARBA00008532"/>
    </source>
</evidence>
<dbReference type="SUPFAM" id="SSF55909">
    <property type="entry name" value="Pentein"/>
    <property type="match status" value="1"/>
</dbReference>
<keyword evidence="2" id="KW-0378">Hydrolase</keyword>
<proteinExistence type="inferred from homology"/>
<dbReference type="Pfam" id="PF02274">
    <property type="entry name" value="ADI"/>
    <property type="match status" value="1"/>
</dbReference>
<keyword evidence="4" id="KW-1185">Reference proteome</keyword>
<dbReference type="Gene3D" id="3.75.10.10">
    <property type="entry name" value="L-arginine/glycine Amidinotransferase, Chain A"/>
    <property type="match status" value="1"/>
</dbReference>
<dbReference type="PANTHER" id="PTHR12737">
    <property type="entry name" value="DIMETHYLARGININE DIMETHYLAMINOHYDROLASE"/>
    <property type="match status" value="1"/>
</dbReference>
<name>A0ABQ6IVI4_9MICO</name>
<accession>A0ABQ6IVI4</accession>